<dbReference type="GO" id="GO:0008964">
    <property type="term" value="F:phosphoenolpyruvate carboxylase activity"/>
    <property type="evidence" value="ECO:0007669"/>
    <property type="project" value="UniProtKB-UniRule"/>
</dbReference>
<gene>
    <name evidence="10 13" type="primary">ppc</name>
    <name evidence="13" type="ORF">OJ997_12925</name>
</gene>
<evidence type="ECO:0000256" key="8">
    <source>
        <dbReference type="ARBA" id="ARBA00023300"/>
    </source>
</evidence>
<comment type="subunit">
    <text evidence="10">Homotetramer.</text>
</comment>
<dbReference type="GO" id="GO:0006107">
    <property type="term" value="P:oxaloacetate metabolic process"/>
    <property type="evidence" value="ECO:0007669"/>
    <property type="project" value="UniProtKB-UniRule"/>
</dbReference>
<comment type="similarity">
    <text evidence="3 10">Belongs to the PEPCase type 1 family.</text>
</comment>
<dbReference type="NCBIfam" id="NF000584">
    <property type="entry name" value="PRK00009.1"/>
    <property type="match status" value="1"/>
</dbReference>
<dbReference type="GO" id="GO:0000287">
    <property type="term" value="F:magnesium ion binding"/>
    <property type="evidence" value="ECO:0007669"/>
    <property type="project" value="UniProtKB-UniRule"/>
</dbReference>
<evidence type="ECO:0000256" key="9">
    <source>
        <dbReference type="ARBA" id="ARBA00048995"/>
    </source>
</evidence>
<dbReference type="Proteomes" id="UP001147653">
    <property type="component" value="Unassembled WGS sequence"/>
</dbReference>
<evidence type="ECO:0000256" key="5">
    <source>
        <dbReference type="ARBA" id="ARBA00022419"/>
    </source>
</evidence>
<evidence type="ECO:0000256" key="12">
    <source>
        <dbReference type="PROSITE-ProRule" id="PRU10112"/>
    </source>
</evidence>
<dbReference type="GO" id="GO:0015977">
    <property type="term" value="P:carbon fixation"/>
    <property type="evidence" value="ECO:0007669"/>
    <property type="project" value="UniProtKB-UniRule"/>
</dbReference>
<dbReference type="InterPro" id="IPR015813">
    <property type="entry name" value="Pyrv/PenolPyrv_kinase-like_dom"/>
</dbReference>
<dbReference type="InterPro" id="IPR021135">
    <property type="entry name" value="PEP_COase"/>
</dbReference>
<proteinExistence type="inferred from homology"/>
<comment type="caution">
    <text evidence="13">The sequence shown here is derived from an EMBL/GenBank/DDBJ whole genome shotgun (WGS) entry which is preliminary data.</text>
</comment>
<keyword evidence="8 10" id="KW-0120">Carbon dioxide fixation</keyword>
<dbReference type="SUPFAM" id="SSF51621">
    <property type="entry name" value="Phosphoenolpyruvate/pyruvate domain"/>
    <property type="match status" value="1"/>
</dbReference>
<evidence type="ECO:0000313" key="14">
    <source>
        <dbReference type="Proteomes" id="UP001147653"/>
    </source>
</evidence>
<dbReference type="AlphaFoldDB" id="A0A9X3S898"/>
<protein>
    <recommendedName>
        <fullName evidence="5 10">Phosphoenolpyruvate carboxylase</fullName>
        <shortName evidence="10">PEPC</shortName>
        <shortName evidence="10">PEPCase</shortName>
        <ecNumber evidence="4 10">4.1.1.31</ecNumber>
    </recommendedName>
</protein>
<feature type="active site" evidence="10 11">
    <location>
        <position position="148"/>
    </location>
</feature>
<evidence type="ECO:0000256" key="1">
    <source>
        <dbReference type="ARBA" id="ARBA00001946"/>
    </source>
</evidence>
<evidence type="ECO:0000256" key="3">
    <source>
        <dbReference type="ARBA" id="ARBA00008346"/>
    </source>
</evidence>
<sequence length="881" mass="98207">MTRLDVPSPAPAQATDGLAQDTALLSDALNSVLEEQAGRVFASRLQWLFKTAAAVRAGDQGAAERLVAYLRGVPDESVEPIIRACSLELQLANIAEERERARRRRQYDQTGETQRESLAETAQILRDRKIDISPLMAQLQIEHVLTAHPTEATRRSVLDHQWDVALLLDKLDDPRTGHSRRRQLLAELREDLTIWWQTDELRRVRPRVDDEVRRNLFFFEAVLFDAIPAVLDEIEHELDVRLVQPVLSYGSWTGGDMDGHPEVGSDTLASALALHRSTALTLLRTRVDKLAQMFSHSSLRVPVSQELEDSLAQDAEELPSALVLRRPHREWEPLRTKLGFVHHRLGNTLHPRGREPGYADAQALRRDLELVLAHVNSRHVATGSIRQLLWQVDVFGFHLAGIDIRQGADVVRQATGAVLPGFADAADETRRVALLTEALASGRRGIEHDPGGEAGELLRTLDTVALSAEAYGPQTVPAFVISMTEQPSDVLAAHWLAIRAGATSVRMVPLFETRVALEEAPATMGALYAIEPYLTHLRTQGNRQTVMVGYSDSGKDTGYVASTWALYNAQEQLAAQAKAIDLQLELFHGRGGSPSRGGGRTYRAIRAQPEGTVEGRIRITEQGETIAARYADAELAQRSLEQTVSAVLLASALPNPPIKDEWREEMTRLSLASRQRYRALVYDDPEFIRFFNEVAPIAELSQLNIGSRPPSRKGSSAVESLRAIPWVFAWMQNRLLLPSWYGAGTSLGSGNLEMQREMWRDWPFFTGLIGTLEMALFKTDLGVAERYLTLVDEDIAGRFWEDLKAEHEEVVERVLAITGQERLLDTTPALQARLEHRNPWIDPLSHLQVELLRRLRAGREEARSPLLATITGIAAGMRNTG</sequence>
<evidence type="ECO:0000256" key="6">
    <source>
        <dbReference type="ARBA" id="ARBA00022842"/>
    </source>
</evidence>
<evidence type="ECO:0000313" key="13">
    <source>
        <dbReference type="EMBL" id="MDA0181203.1"/>
    </source>
</evidence>
<dbReference type="Gene3D" id="1.20.1440.90">
    <property type="entry name" value="Phosphoenolpyruvate/pyruvate domain"/>
    <property type="match status" value="1"/>
</dbReference>
<feature type="active site" evidence="10 12">
    <location>
        <position position="555"/>
    </location>
</feature>
<dbReference type="PANTHER" id="PTHR30523">
    <property type="entry name" value="PHOSPHOENOLPYRUVATE CARBOXYLASE"/>
    <property type="match status" value="1"/>
</dbReference>
<dbReference type="PROSITE" id="PS00781">
    <property type="entry name" value="PEPCASE_1"/>
    <property type="match status" value="1"/>
</dbReference>
<dbReference type="InterPro" id="IPR022805">
    <property type="entry name" value="PEP_COase_bac/pln-type"/>
</dbReference>
<comment type="function">
    <text evidence="2 10">Forms oxaloacetate, a four-carbon dicarboxylic acid source for the tricarboxylic acid cycle.</text>
</comment>
<keyword evidence="7 10" id="KW-0456">Lyase</keyword>
<evidence type="ECO:0000256" key="10">
    <source>
        <dbReference type="HAMAP-Rule" id="MF_00595"/>
    </source>
</evidence>
<dbReference type="PROSITE" id="PS00393">
    <property type="entry name" value="PEPCASE_2"/>
    <property type="match status" value="1"/>
</dbReference>
<dbReference type="PRINTS" id="PR00150">
    <property type="entry name" value="PEPCARBXLASE"/>
</dbReference>
<accession>A0A9X3S898</accession>
<dbReference type="PANTHER" id="PTHR30523:SF6">
    <property type="entry name" value="PHOSPHOENOLPYRUVATE CARBOXYLASE"/>
    <property type="match status" value="1"/>
</dbReference>
<name>A0A9X3S898_9ACTN</name>
<keyword evidence="14" id="KW-1185">Reference proteome</keyword>
<evidence type="ECO:0000256" key="11">
    <source>
        <dbReference type="PROSITE-ProRule" id="PRU10111"/>
    </source>
</evidence>
<dbReference type="InterPro" id="IPR033129">
    <property type="entry name" value="PEPCASE_His_AS"/>
</dbReference>
<evidence type="ECO:0000256" key="4">
    <source>
        <dbReference type="ARBA" id="ARBA00012305"/>
    </source>
</evidence>
<dbReference type="RefSeq" id="WP_270025513.1">
    <property type="nucleotide sequence ID" value="NZ_JAPDDP010000019.1"/>
</dbReference>
<evidence type="ECO:0000256" key="7">
    <source>
        <dbReference type="ARBA" id="ARBA00023239"/>
    </source>
</evidence>
<dbReference type="EMBL" id="JAPDDP010000019">
    <property type="protein sequence ID" value="MDA0181203.1"/>
    <property type="molecule type" value="Genomic_DNA"/>
</dbReference>
<comment type="cofactor">
    <cofactor evidence="1 10">
        <name>Mg(2+)</name>
        <dbReference type="ChEBI" id="CHEBI:18420"/>
    </cofactor>
</comment>
<comment type="catalytic activity">
    <reaction evidence="9 10">
        <text>oxaloacetate + phosphate = phosphoenolpyruvate + hydrogencarbonate</text>
        <dbReference type="Rhea" id="RHEA:28370"/>
        <dbReference type="ChEBI" id="CHEBI:16452"/>
        <dbReference type="ChEBI" id="CHEBI:17544"/>
        <dbReference type="ChEBI" id="CHEBI:43474"/>
        <dbReference type="ChEBI" id="CHEBI:58702"/>
        <dbReference type="EC" id="4.1.1.31"/>
    </reaction>
</comment>
<dbReference type="GO" id="GO:0006099">
    <property type="term" value="P:tricarboxylic acid cycle"/>
    <property type="evidence" value="ECO:0007669"/>
    <property type="project" value="InterPro"/>
</dbReference>
<dbReference type="HAMAP" id="MF_00595">
    <property type="entry name" value="PEPcase_type1"/>
    <property type="match status" value="1"/>
</dbReference>
<reference evidence="13" key="1">
    <citation type="submission" date="2022-10" db="EMBL/GenBank/DDBJ databases">
        <title>The WGS of Solirubrobacter phytolaccae KCTC 29190.</title>
        <authorList>
            <person name="Jiang Z."/>
        </authorList>
    </citation>
    <scope>NUCLEOTIDE SEQUENCE</scope>
    <source>
        <strain evidence="13">KCTC 29190</strain>
    </source>
</reference>
<dbReference type="EC" id="4.1.1.31" evidence="4 10"/>
<dbReference type="Pfam" id="PF00311">
    <property type="entry name" value="PEPcase"/>
    <property type="match status" value="1"/>
</dbReference>
<dbReference type="InterPro" id="IPR018129">
    <property type="entry name" value="PEP_COase_Lys_AS"/>
</dbReference>
<evidence type="ECO:0000256" key="2">
    <source>
        <dbReference type="ARBA" id="ARBA00003670"/>
    </source>
</evidence>
<keyword evidence="6 10" id="KW-0460">Magnesium</keyword>
<dbReference type="GO" id="GO:0005829">
    <property type="term" value="C:cytosol"/>
    <property type="evidence" value="ECO:0007669"/>
    <property type="project" value="TreeGrafter"/>
</dbReference>
<organism evidence="13 14">
    <name type="scientific">Solirubrobacter phytolaccae</name>
    <dbReference type="NCBI Taxonomy" id="1404360"/>
    <lineage>
        <taxon>Bacteria</taxon>
        <taxon>Bacillati</taxon>
        <taxon>Actinomycetota</taxon>
        <taxon>Thermoleophilia</taxon>
        <taxon>Solirubrobacterales</taxon>
        <taxon>Solirubrobacteraceae</taxon>
        <taxon>Solirubrobacter</taxon>
    </lineage>
</organism>